<dbReference type="AlphaFoldDB" id="H3ZI17"/>
<dbReference type="PATRIC" id="fig|1129374.4.peg.2996"/>
<organism evidence="3 4">
    <name type="scientific">Alishewanella jeotgali KCTC 22429</name>
    <dbReference type="NCBI Taxonomy" id="1129374"/>
    <lineage>
        <taxon>Bacteria</taxon>
        <taxon>Pseudomonadati</taxon>
        <taxon>Pseudomonadota</taxon>
        <taxon>Gammaproteobacteria</taxon>
        <taxon>Alteromonadales</taxon>
        <taxon>Alteromonadaceae</taxon>
        <taxon>Alishewanella</taxon>
    </lineage>
</organism>
<dbReference type="RefSeq" id="WP_008951574.1">
    <property type="nucleotide sequence ID" value="NZ_AHTH01000049.1"/>
</dbReference>
<dbReference type="Pfam" id="PF05016">
    <property type="entry name" value="ParE_toxin"/>
    <property type="match status" value="1"/>
</dbReference>
<dbReference type="Gene3D" id="3.30.2310.20">
    <property type="entry name" value="RelE-like"/>
    <property type="match status" value="1"/>
</dbReference>
<keyword evidence="4" id="KW-1185">Reference proteome</keyword>
<dbReference type="Proteomes" id="UP000012046">
    <property type="component" value="Unassembled WGS sequence"/>
</dbReference>
<dbReference type="PANTHER" id="PTHR33755">
    <property type="entry name" value="TOXIN PARE1-RELATED"/>
    <property type="match status" value="1"/>
</dbReference>
<comment type="similarity">
    <text evidence="1">Belongs to the RelE toxin family.</text>
</comment>
<dbReference type="InterPro" id="IPR007712">
    <property type="entry name" value="RelE/ParE_toxin"/>
</dbReference>
<keyword evidence="2" id="KW-1277">Toxin-antitoxin system</keyword>
<dbReference type="eggNOG" id="COG3668">
    <property type="taxonomic scope" value="Bacteria"/>
</dbReference>
<comment type="caution">
    <text evidence="3">The sequence shown here is derived from an EMBL/GenBank/DDBJ whole genome shotgun (WGS) entry which is preliminary data.</text>
</comment>
<accession>H3ZI17</accession>
<gene>
    <name evidence="3" type="ORF">AJE_15139</name>
</gene>
<dbReference type="InterPro" id="IPR051803">
    <property type="entry name" value="TA_system_RelE-like_toxin"/>
</dbReference>
<reference evidence="3 4" key="1">
    <citation type="journal article" date="2012" name="J. Bacteriol.">
        <title>Genome Sequence of Extracellular-Protease-Producing Alishewanella jeotgali Isolated from Traditional Korean Fermented Seafood.</title>
        <authorList>
            <person name="Jung J."/>
            <person name="Chun J."/>
            <person name="Park W."/>
        </authorList>
    </citation>
    <scope>NUCLEOTIDE SEQUENCE [LARGE SCALE GENOMIC DNA]</scope>
    <source>
        <strain evidence="3 4">KCTC 22429</strain>
    </source>
</reference>
<evidence type="ECO:0000256" key="2">
    <source>
        <dbReference type="ARBA" id="ARBA00022649"/>
    </source>
</evidence>
<dbReference type="STRING" id="1129374.AJE_15139"/>
<dbReference type="InterPro" id="IPR035093">
    <property type="entry name" value="RelE/ParE_toxin_dom_sf"/>
</dbReference>
<sequence length="104" mass="11740">MAAAKAKFTLSARADLAEIKCYSLEQWGPLQAKSYLHTIKQATELLAEQPRLGKARPDIKINAYSFPVKSHVIYYLAYPEYITVFAVLGESMLPKPHLETRLTN</sequence>
<name>H3ZI17_9ALTE</name>
<dbReference type="PANTHER" id="PTHR33755:SF9">
    <property type="entry name" value="TOXIN PARE1"/>
    <property type="match status" value="1"/>
</dbReference>
<evidence type="ECO:0000313" key="3">
    <source>
        <dbReference type="EMBL" id="EHR39659.1"/>
    </source>
</evidence>
<evidence type="ECO:0000313" key="4">
    <source>
        <dbReference type="Proteomes" id="UP000012046"/>
    </source>
</evidence>
<protein>
    <submittedName>
        <fullName evidence="3">Plasmid stabilization protein ParE, putative</fullName>
    </submittedName>
</protein>
<dbReference type="EMBL" id="AHTH01000049">
    <property type="protein sequence ID" value="EHR39659.1"/>
    <property type="molecule type" value="Genomic_DNA"/>
</dbReference>
<proteinExistence type="inferred from homology"/>
<evidence type="ECO:0000256" key="1">
    <source>
        <dbReference type="ARBA" id="ARBA00006226"/>
    </source>
</evidence>